<dbReference type="PANTHER" id="PTHR41964:SF1">
    <property type="entry name" value="GLOBAL NITROGEN REGULATOR NRPR"/>
    <property type="match status" value="1"/>
</dbReference>
<sequence length="321" mass="35266">MEILKIVSMSSKLTNSIEIAKILHKEKVYVDSRTVRYHLRQLEDLGFITKIGRKGCIITPEGLEQLKRIMVYERLGMPSIQVEKMIASSTFNPETGKGTVLANVAVIPKEDFERAAEIINFVSSLNVFPSPLIAVGDEGESLGDFLVPENHVGLGCISTTVYDSVLRKKGIFVESIAAGVYEIRDSKPVGFVELITHNGATLSPGELFIKAGWTSVRKIAETGNGHVTAAIKRFPFFFSDVVENTVEQFRNMGIDGVIELFAITPEIERIDVTDASKGRLIVFGGGNYFAPLVEEGMDVKLTINATLVEVSEMKPPDKILS</sequence>
<name>A0ABZ3H3D6_GEOAI</name>
<evidence type="ECO:0000259" key="1">
    <source>
        <dbReference type="Pfam" id="PF01995"/>
    </source>
</evidence>
<dbReference type="SUPFAM" id="SSF46785">
    <property type="entry name" value="Winged helix' DNA-binding domain"/>
    <property type="match status" value="1"/>
</dbReference>
<dbReference type="InterPro" id="IPR036984">
    <property type="entry name" value="NrpR_dom_sf"/>
</dbReference>
<dbReference type="RefSeq" id="WP_193808445.1">
    <property type="nucleotide sequence ID" value="NZ_CP087714.1"/>
</dbReference>
<accession>A0ABZ3H3D6</accession>
<gene>
    <name evidence="3" type="ORF">LPQ35_07630</name>
</gene>
<dbReference type="Proteomes" id="UP001492541">
    <property type="component" value="Chromosome"/>
</dbReference>
<feature type="domain" description="NrpR regulatory" evidence="1">
    <location>
        <begin position="80"/>
        <end position="314"/>
    </location>
</feature>
<keyword evidence="4" id="KW-1185">Reference proteome</keyword>
<protein>
    <submittedName>
        <fullName evidence="3">NrpR regulatory domain-containing protein</fullName>
    </submittedName>
</protein>
<evidence type="ECO:0000313" key="3">
    <source>
        <dbReference type="EMBL" id="XAT63124.1"/>
    </source>
</evidence>
<proteinExistence type="predicted"/>
<dbReference type="InterPro" id="IPR036390">
    <property type="entry name" value="WH_DNA-bd_sf"/>
</dbReference>
<dbReference type="GeneID" id="90449549"/>
<reference evidence="3 4" key="1">
    <citation type="submission" date="2021-11" db="EMBL/GenBank/DDBJ databases">
        <title>Whole genome of Geoglobus acetivorans.</title>
        <authorList>
            <person name="Liu D."/>
        </authorList>
    </citation>
    <scope>NUCLEOTIDE SEQUENCE [LARGE SCALE GENOMIC DNA]</scope>
    <source>
        <strain evidence="3 4">SBH6</strain>
    </source>
</reference>
<evidence type="ECO:0000259" key="2">
    <source>
        <dbReference type="Pfam" id="PF08461"/>
    </source>
</evidence>
<feature type="domain" description="Ribonuclease R winged-helix" evidence="2">
    <location>
        <begin position="1"/>
        <end position="66"/>
    </location>
</feature>
<dbReference type="EMBL" id="CP087714">
    <property type="protein sequence ID" value="XAT63124.1"/>
    <property type="molecule type" value="Genomic_DNA"/>
</dbReference>
<evidence type="ECO:0000313" key="4">
    <source>
        <dbReference type="Proteomes" id="UP001492541"/>
    </source>
</evidence>
<dbReference type="Gene3D" id="3.30.70.1360">
    <property type="entry name" value="mj0159-like"/>
    <property type="match status" value="1"/>
</dbReference>
<dbReference type="Pfam" id="PF01995">
    <property type="entry name" value="NRD1_2"/>
    <property type="match status" value="1"/>
</dbReference>
<dbReference type="InterPro" id="IPR002846">
    <property type="entry name" value="NRD"/>
</dbReference>
<organism evidence="3 4">
    <name type="scientific">Geoglobus acetivorans</name>
    <dbReference type="NCBI Taxonomy" id="565033"/>
    <lineage>
        <taxon>Archaea</taxon>
        <taxon>Methanobacteriati</taxon>
        <taxon>Methanobacteriota</taxon>
        <taxon>Archaeoglobi</taxon>
        <taxon>Archaeoglobales</taxon>
        <taxon>Archaeoglobaceae</taxon>
        <taxon>Geoglobus</taxon>
    </lineage>
</organism>
<dbReference type="InterPro" id="IPR038982">
    <property type="entry name" value="NrpR"/>
</dbReference>
<dbReference type="InterPro" id="IPR013668">
    <property type="entry name" value="RNase_R_HTH_12"/>
</dbReference>
<dbReference type="PANTHER" id="PTHR41964">
    <property type="entry name" value="GLOBAL NITROGEN REGULATOR NRPR"/>
    <property type="match status" value="1"/>
</dbReference>
<dbReference type="Pfam" id="PF08461">
    <property type="entry name" value="WHD_RNase_R"/>
    <property type="match status" value="1"/>
</dbReference>